<dbReference type="AlphaFoldDB" id="A0A8D8SPQ5"/>
<feature type="compositionally biased region" description="Low complexity" evidence="1">
    <location>
        <begin position="111"/>
        <end position="122"/>
    </location>
</feature>
<dbReference type="EMBL" id="HBUF01228522">
    <property type="protein sequence ID" value="CAG6672422.1"/>
    <property type="molecule type" value="Transcribed_RNA"/>
</dbReference>
<evidence type="ECO:0000256" key="1">
    <source>
        <dbReference type="SAM" id="MobiDB-lite"/>
    </source>
</evidence>
<accession>A0A8D8SPQ5</accession>
<organism evidence="2">
    <name type="scientific">Cacopsylla melanoneura</name>
    <dbReference type="NCBI Taxonomy" id="428564"/>
    <lineage>
        <taxon>Eukaryota</taxon>
        <taxon>Metazoa</taxon>
        <taxon>Ecdysozoa</taxon>
        <taxon>Arthropoda</taxon>
        <taxon>Hexapoda</taxon>
        <taxon>Insecta</taxon>
        <taxon>Pterygota</taxon>
        <taxon>Neoptera</taxon>
        <taxon>Paraneoptera</taxon>
        <taxon>Hemiptera</taxon>
        <taxon>Sternorrhyncha</taxon>
        <taxon>Psylloidea</taxon>
        <taxon>Psyllidae</taxon>
        <taxon>Psyllinae</taxon>
        <taxon>Cacopsylla</taxon>
    </lineage>
</organism>
<protein>
    <submittedName>
        <fullName evidence="2">Uncharacterized protein</fullName>
    </submittedName>
</protein>
<proteinExistence type="predicted"/>
<reference evidence="2" key="1">
    <citation type="submission" date="2021-05" db="EMBL/GenBank/DDBJ databases">
        <authorList>
            <person name="Alioto T."/>
            <person name="Alioto T."/>
            <person name="Gomez Garrido J."/>
        </authorList>
    </citation>
    <scope>NUCLEOTIDE SEQUENCE</scope>
</reference>
<feature type="region of interest" description="Disordered" evidence="1">
    <location>
        <begin position="89"/>
        <end position="129"/>
    </location>
</feature>
<dbReference type="EMBL" id="HBUF01228521">
    <property type="protein sequence ID" value="CAG6672421.1"/>
    <property type="molecule type" value="Transcribed_RNA"/>
</dbReference>
<name>A0A8D8SPQ5_9HEMI</name>
<sequence>MKGGFDFLRFEAEAEQLLHLFLGRGEGVVHLLPRVDQLLLNLHITRQGLQRLSQHRLMRCLVQRILLRITQRFIRTERLFHRWFLNGHDDRSTGGRDGFIRRSPLTGTETGSGAVGADKVGVGVRGRGD</sequence>
<feature type="compositionally biased region" description="Basic and acidic residues" evidence="1">
    <location>
        <begin position="89"/>
        <end position="100"/>
    </location>
</feature>
<evidence type="ECO:0000313" key="2">
    <source>
        <dbReference type="EMBL" id="CAG6672421.1"/>
    </source>
</evidence>